<dbReference type="PANTHER" id="PTHR33217">
    <property type="entry name" value="TRANSPOSASE FOR INSERTION SEQUENCE ELEMENT IS1081"/>
    <property type="match status" value="1"/>
</dbReference>
<dbReference type="RefSeq" id="WP_380973556.1">
    <property type="nucleotide sequence ID" value="NZ_JBHTEF010000001.1"/>
</dbReference>
<keyword evidence="8" id="KW-1185">Reference proteome</keyword>
<keyword evidence="6" id="KW-0814">Transposable element</keyword>
<comment type="caution">
    <text evidence="7">The sequence shown here is derived from an EMBL/GenBank/DDBJ whole genome shotgun (WGS) entry which is preliminary data.</text>
</comment>
<comment type="function">
    <text evidence="1 6">Required for the transposition of the insertion element.</text>
</comment>
<gene>
    <name evidence="7" type="ORF">ACFQWG_06885</name>
</gene>
<reference evidence="8" key="1">
    <citation type="journal article" date="2019" name="Int. J. Syst. Evol. Microbiol.">
        <title>The Global Catalogue of Microorganisms (GCM) 10K type strain sequencing project: providing services to taxonomists for standard genome sequencing and annotation.</title>
        <authorList>
            <consortium name="The Broad Institute Genomics Platform"/>
            <consortium name="The Broad Institute Genome Sequencing Center for Infectious Disease"/>
            <person name="Wu L."/>
            <person name="Ma J."/>
        </authorList>
    </citation>
    <scope>NUCLEOTIDE SEQUENCE [LARGE SCALE GENOMIC DNA]</scope>
    <source>
        <strain evidence="8">CCUG 56698</strain>
    </source>
</reference>
<name>A0ABW2SLB2_9ACTO</name>
<organism evidence="7 8">
    <name type="scientific">Schaalia naturae</name>
    <dbReference type="NCBI Taxonomy" id="635203"/>
    <lineage>
        <taxon>Bacteria</taxon>
        <taxon>Bacillati</taxon>
        <taxon>Actinomycetota</taxon>
        <taxon>Actinomycetes</taxon>
        <taxon>Actinomycetales</taxon>
        <taxon>Actinomycetaceae</taxon>
        <taxon>Schaalia</taxon>
    </lineage>
</organism>
<dbReference type="Proteomes" id="UP001596527">
    <property type="component" value="Unassembled WGS sequence"/>
</dbReference>
<evidence type="ECO:0000313" key="8">
    <source>
        <dbReference type="Proteomes" id="UP001596527"/>
    </source>
</evidence>
<keyword evidence="3 6" id="KW-0815">Transposition</keyword>
<evidence type="ECO:0000256" key="3">
    <source>
        <dbReference type="ARBA" id="ARBA00022578"/>
    </source>
</evidence>
<comment type="similarity">
    <text evidence="2 6">Belongs to the transposase mutator family.</text>
</comment>
<dbReference type="Pfam" id="PF00872">
    <property type="entry name" value="Transposase_mut"/>
    <property type="match status" value="1"/>
</dbReference>
<accession>A0ABW2SLB2</accession>
<evidence type="ECO:0000256" key="6">
    <source>
        <dbReference type="RuleBase" id="RU365089"/>
    </source>
</evidence>
<keyword evidence="4 6" id="KW-0238">DNA-binding</keyword>
<keyword evidence="5 6" id="KW-0233">DNA recombination</keyword>
<evidence type="ECO:0000256" key="1">
    <source>
        <dbReference type="ARBA" id="ARBA00002190"/>
    </source>
</evidence>
<sequence length="121" mass="13596">MTGEIIDQKELAERLLTKNVLTEISPVEIEVPRDREGTFEPVIAPKRKHRLEDIDQIVLSLTARGLTTGEISAHFEDVYGARIFKDTISRITDKATGELAERSARPLDPLHPVILVDAIRK</sequence>
<evidence type="ECO:0000256" key="5">
    <source>
        <dbReference type="ARBA" id="ARBA00023172"/>
    </source>
</evidence>
<protein>
    <recommendedName>
        <fullName evidence="6">Mutator family transposase</fullName>
    </recommendedName>
</protein>
<proteinExistence type="inferred from homology"/>
<dbReference type="EMBL" id="JBHTEF010000001">
    <property type="protein sequence ID" value="MFC7580921.1"/>
    <property type="molecule type" value="Genomic_DNA"/>
</dbReference>
<evidence type="ECO:0000313" key="7">
    <source>
        <dbReference type="EMBL" id="MFC7580921.1"/>
    </source>
</evidence>
<evidence type="ECO:0000256" key="4">
    <source>
        <dbReference type="ARBA" id="ARBA00023125"/>
    </source>
</evidence>
<dbReference type="PANTHER" id="PTHR33217:SF8">
    <property type="entry name" value="MUTATOR FAMILY TRANSPOSASE"/>
    <property type="match status" value="1"/>
</dbReference>
<dbReference type="InterPro" id="IPR001207">
    <property type="entry name" value="Transposase_mutator"/>
</dbReference>
<evidence type="ECO:0000256" key="2">
    <source>
        <dbReference type="ARBA" id="ARBA00010961"/>
    </source>
</evidence>